<dbReference type="SMART" id="SM00671">
    <property type="entry name" value="SEL1"/>
    <property type="match status" value="4"/>
</dbReference>
<dbReference type="STRING" id="619805.SAMN05660477_00609"/>
<dbReference type="InterPro" id="IPR052945">
    <property type="entry name" value="Mitotic_Regulator"/>
</dbReference>
<dbReference type="InterPro" id="IPR006597">
    <property type="entry name" value="Sel1-like"/>
</dbReference>
<organism evidence="1 2">
    <name type="scientific">Soonwooa buanensis</name>
    <dbReference type="NCBI Taxonomy" id="619805"/>
    <lineage>
        <taxon>Bacteria</taxon>
        <taxon>Pseudomonadati</taxon>
        <taxon>Bacteroidota</taxon>
        <taxon>Flavobacteriia</taxon>
        <taxon>Flavobacteriales</taxon>
        <taxon>Weeksellaceae</taxon>
        <taxon>Chryseobacterium group</taxon>
        <taxon>Soonwooa</taxon>
    </lineage>
</organism>
<dbReference type="Proteomes" id="UP000191112">
    <property type="component" value="Unassembled WGS sequence"/>
</dbReference>
<dbReference type="OrthoDB" id="5464673at2"/>
<gene>
    <name evidence="1" type="ORF">SAMN05660477_00609</name>
</gene>
<evidence type="ECO:0000313" key="2">
    <source>
        <dbReference type="Proteomes" id="UP000191112"/>
    </source>
</evidence>
<dbReference type="Pfam" id="PF08238">
    <property type="entry name" value="Sel1"/>
    <property type="match status" value="4"/>
</dbReference>
<dbReference type="AlphaFoldDB" id="A0A1T5D4N6"/>
<dbReference type="Pfam" id="PF14903">
    <property type="entry name" value="WG_beta_rep"/>
    <property type="match status" value="2"/>
</dbReference>
<dbReference type="InterPro" id="IPR032774">
    <property type="entry name" value="WG_beta_rep"/>
</dbReference>
<dbReference type="PANTHER" id="PTHR43628">
    <property type="entry name" value="ACTIVATOR OF C KINASE PROTEIN 1-RELATED"/>
    <property type="match status" value="1"/>
</dbReference>
<dbReference type="RefSeq" id="WP_079665872.1">
    <property type="nucleotide sequence ID" value="NZ_FUYZ01000001.1"/>
</dbReference>
<keyword evidence="2" id="KW-1185">Reference proteome</keyword>
<name>A0A1T5D4N6_9FLAO</name>
<evidence type="ECO:0000313" key="1">
    <source>
        <dbReference type="EMBL" id="SKB66523.1"/>
    </source>
</evidence>
<dbReference type="EMBL" id="FUYZ01000001">
    <property type="protein sequence ID" value="SKB66523.1"/>
    <property type="molecule type" value="Genomic_DNA"/>
</dbReference>
<evidence type="ECO:0008006" key="3">
    <source>
        <dbReference type="Google" id="ProtNLM"/>
    </source>
</evidence>
<dbReference type="InterPro" id="IPR011990">
    <property type="entry name" value="TPR-like_helical_dom_sf"/>
</dbReference>
<dbReference type="SUPFAM" id="SSF81901">
    <property type="entry name" value="HCP-like"/>
    <property type="match status" value="1"/>
</dbReference>
<dbReference type="PANTHER" id="PTHR43628:SF1">
    <property type="entry name" value="CHITIN SYNTHASE REGULATORY FACTOR 2-RELATED"/>
    <property type="match status" value="1"/>
</dbReference>
<proteinExistence type="predicted"/>
<protein>
    <recommendedName>
        <fullName evidence="3">TPR repeat</fullName>
    </recommendedName>
</protein>
<reference evidence="1 2" key="1">
    <citation type="submission" date="2017-02" db="EMBL/GenBank/DDBJ databases">
        <authorList>
            <person name="Peterson S.W."/>
        </authorList>
    </citation>
    <scope>NUCLEOTIDE SEQUENCE [LARGE SCALE GENOMIC DNA]</scope>
    <source>
        <strain evidence="1 2">DSM 22323</strain>
    </source>
</reference>
<dbReference type="Gene3D" id="1.25.40.10">
    <property type="entry name" value="Tetratricopeptide repeat domain"/>
    <property type="match status" value="1"/>
</dbReference>
<accession>A0A1T5D4N6</accession>
<sequence length="824" mass="97702">MAHRIYLYNLDSKSKETFPNYLGEWNYEIPLLLVPLVSGNLRAKGKQLFADKQEGISRLRSFFNLIADTYQWHYRKFYYEPVNQMFQFLEDLPFDTFLIDGSDVFTMNEKSPKEQAKDWVLEIDNKWKNFETAIEHQDLNFLNPQFFMTGYKSFQEIMETDWINYGLGYFEYDLFLKNNINVYEVDGKFGLETSKGIKIIAPIYDEIYDWSETNIALVRKDGFFGYIAMDGKVLVPTIYEDAFDVNSFDKISVAEVHMNNKIGIINCNTNQLILPCEYDELEILNYAYFNVSKNGVWHVFDIENQQLLNVSGSNIFDIDYWSDLFFTKEQGTQKRKFYTKKGFFVGEYVEESISKIGENYYQIKPNKFQTKFSIINSKGEILETEIDKVIVLDDYQSFAFKKDKKWRLFDGVQHVYVLENEEIEEIFLDDFKYAFKETWGIKMSSGKGLYHALEHQFWIEPHSDYNTFEVLNAKFLRIKSQNYNQFFDVEKRTLSDKYDFVCTPFFSLNGDSDLGENFVLFNNNQVFRVLENQEMQLISEEKFGEINEQRYNLRGEDLNFWNQFFENWSKNSGEDYELKFDLQTIFKLAINYAKNAQFDDAIRLYTHTSKLGDIDSMIELGLLLSDKDANYYRPKEAVMWTEKAAESNNAVAFNNLGYFYQSEIGYDFDVSKMFEMYEKAAALGEGMAMSNLGDLYFYAEHVDQDYDKALEYYKEASKKLYSNNDKVVKIYYEKEDYENLLKHLKKDYEDSYSNIYYGILYDFGYGVKQDSKKAVKYYEKANNYDVYPYATERLLAYYSEDGELANPKLYEKWRQYAEDNDIDI</sequence>